<dbReference type="EC" id="1.1.1.44" evidence="6"/>
<dbReference type="InterPro" id="IPR006115">
    <property type="entry name" value="6PGDH_NADP-bd"/>
</dbReference>
<comment type="function">
    <text evidence="6">Catalyzes the oxidative decarboxylation of 6-phosphogluconate to ribulose 5-phosphate and CO(2), with concomitant reduction of NADP to NADPH.</text>
</comment>
<dbReference type="Gene3D" id="3.40.50.720">
    <property type="entry name" value="NAD(P)-binding Rossmann-like Domain"/>
    <property type="match status" value="1"/>
</dbReference>
<feature type="domain" description="6-phosphogluconate dehydrogenase C-terminal" evidence="8">
    <location>
        <begin position="170"/>
        <end position="486"/>
    </location>
</feature>
<dbReference type="GO" id="GO:0050661">
    <property type="term" value="F:NADP binding"/>
    <property type="evidence" value="ECO:0007669"/>
    <property type="project" value="InterPro"/>
</dbReference>
<sequence>MGGGIALLLAENGVHVSLSDPSEETMDGIMQKAKKAGYNGLVEKYKDHKSLCRSLSKPRLLVFSLPHGNVGDKVLEGLMPYLDRGDIVLDCGNEHFTNTERRQEHCKGTGVRYIGSGVSGGYQAARAGPSICPGGDESALKDVMPLLEKIAAKDEDGNPCVGVIGRGGAGHYVKMVHNGIEHGMMSAICEAWGIMRKMGMGYEDVGKVLQKWNDSGELKGTFLISIGADLSHKRYPGTDGSTKGQPLVISEVLDKVVQDVTGEEGTGIWSNTEAIERHVPAITLNAAHAFRLASAYRGDRIKANELTRGGFAPQELEIDNKNAFIEKLRRATYLACLASYIQGMQVIARADQEHEWHINYANIWKIWRGGCIIQADYISDKILKPILLKPSLSPADMHLLFHQHVAEEVLKSYPSLRRIVSKAVETDQVAPTLSASLEYFKMVTGTDLPTSFYEAELDYFGAHMFDKKGEEDTDGPTEGRHHFEWKPVQTQRQVYGASSKV</sequence>
<dbReference type="GO" id="GO:0006098">
    <property type="term" value="P:pentose-phosphate shunt"/>
    <property type="evidence" value="ECO:0007669"/>
    <property type="project" value="UniProtKB-KW"/>
</dbReference>
<dbReference type="InterPro" id="IPR006114">
    <property type="entry name" value="6PGDH_C"/>
</dbReference>
<dbReference type="AlphaFoldDB" id="A0A9P4QQM2"/>
<comment type="caution">
    <text evidence="9">The sequence shown here is derived from an EMBL/GenBank/DDBJ whole genome shotgun (WGS) entry which is preliminary data.</text>
</comment>
<dbReference type="EMBL" id="ML996186">
    <property type="protein sequence ID" value="KAF2731943.1"/>
    <property type="molecule type" value="Genomic_DNA"/>
</dbReference>
<protein>
    <recommendedName>
        <fullName evidence="6">6-phosphogluconate dehydrogenase, decarboxylating</fullName>
        <ecNumber evidence="6">1.1.1.44</ecNumber>
    </recommendedName>
</protein>
<dbReference type="PRINTS" id="PR00076">
    <property type="entry name" value="6PGDHDRGNASE"/>
</dbReference>
<evidence type="ECO:0000256" key="3">
    <source>
        <dbReference type="ARBA" id="ARBA00023002"/>
    </source>
</evidence>
<comment type="catalytic activity">
    <reaction evidence="6">
        <text>6-phospho-D-gluconate + NADP(+) = D-ribulose 5-phosphate + CO2 + NADPH</text>
        <dbReference type="Rhea" id="RHEA:10116"/>
        <dbReference type="ChEBI" id="CHEBI:16526"/>
        <dbReference type="ChEBI" id="CHEBI:57783"/>
        <dbReference type="ChEBI" id="CHEBI:58121"/>
        <dbReference type="ChEBI" id="CHEBI:58349"/>
        <dbReference type="ChEBI" id="CHEBI:58759"/>
        <dbReference type="EC" id="1.1.1.44"/>
    </reaction>
</comment>
<evidence type="ECO:0000256" key="6">
    <source>
        <dbReference type="PIRNR" id="PIRNR000109"/>
    </source>
</evidence>
<dbReference type="OrthoDB" id="434986at2759"/>
<evidence type="ECO:0000256" key="7">
    <source>
        <dbReference type="PIRSR" id="PIRSR000109-1"/>
    </source>
</evidence>
<dbReference type="PIRSF" id="PIRSF000109">
    <property type="entry name" value="6PGD"/>
    <property type="match status" value="1"/>
</dbReference>
<comment type="subunit">
    <text evidence="6">Homodimer.</text>
</comment>
<evidence type="ECO:0000256" key="5">
    <source>
        <dbReference type="ARBA" id="ARBA00023126"/>
    </source>
</evidence>
<dbReference type="SUPFAM" id="SSF48179">
    <property type="entry name" value="6-phosphogluconate dehydrogenase C-terminal domain-like"/>
    <property type="match status" value="1"/>
</dbReference>
<gene>
    <name evidence="9" type="ORF">EJ04DRAFT_536320</name>
</gene>
<comment type="similarity">
    <text evidence="2 6">Belongs to the 6-phosphogluconate dehydrogenase family.</text>
</comment>
<dbReference type="InterPro" id="IPR006183">
    <property type="entry name" value="Pgluconate_DH"/>
</dbReference>
<feature type="active site" description="Proton donor" evidence="7">
    <location>
        <position position="181"/>
    </location>
</feature>
<reference evidence="9" key="1">
    <citation type="journal article" date="2020" name="Stud. Mycol.">
        <title>101 Dothideomycetes genomes: a test case for predicting lifestyles and emergence of pathogens.</title>
        <authorList>
            <person name="Haridas S."/>
            <person name="Albert R."/>
            <person name="Binder M."/>
            <person name="Bloem J."/>
            <person name="Labutti K."/>
            <person name="Salamov A."/>
            <person name="Andreopoulos B."/>
            <person name="Baker S."/>
            <person name="Barry K."/>
            <person name="Bills G."/>
            <person name="Bluhm B."/>
            <person name="Cannon C."/>
            <person name="Castanera R."/>
            <person name="Culley D."/>
            <person name="Daum C."/>
            <person name="Ezra D."/>
            <person name="Gonzalez J."/>
            <person name="Henrissat B."/>
            <person name="Kuo A."/>
            <person name="Liang C."/>
            <person name="Lipzen A."/>
            <person name="Lutzoni F."/>
            <person name="Magnuson J."/>
            <person name="Mondo S."/>
            <person name="Nolan M."/>
            <person name="Ohm R."/>
            <person name="Pangilinan J."/>
            <person name="Park H.-J."/>
            <person name="Ramirez L."/>
            <person name="Alfaro M."/>
            <person name="Sun H."/>
            <person name="Tritt A."/>
            <person name="Yoshinaga Y."/>
            <person name="Zwiers L.-H."/>
            <person name="Turgeon B."/>
            <person name="Goodwin S."/>
            <person name="Spatafora J."/>
            <person name="Crous P."/>
            <person name="Grigoriev I."/>
        </authorList>
    </citation>
    <scope>NUCLEOTIDE SEQUENCE</scope>
    <source>
        <strain evidence="9">CBS 125425</strain>
    </source>
</reference>
<evidence type="ECO:0000256" key="1">
    <source>
        <dbReference type="ARBA" id="ARBA00004874"/>
    </source>
</evidence>
<dbReference type="PANTHER" id="PTHR11811">
    <property type="entry name" value="6-PHOSPHOGLUCONATE DEHYDROGENASE"/>
    <property type="match status" value="1"/>
</dbReference>
<organism evidence="9 10">
    <name type="scientific">Polyplosphaeria fusca</name>
    <dbReference type="NCBI Taxonomy" id="682080"/>
    <lineage>
        <taxon>Eukaryota</taxon>
        <taxon>Fungi</taxon>
        <taxon>Dikarya</taxon>
        <taxon>Ascomycota</taxon>
        <taxon>Pezizomycotina</taxon>
        <taxon>Dothideomycetes</taxon>
        <taxon>Pleosporomycetidae</taxon>
        <taxon>Pleosporales</taxon>
        <taxon>Tetraplosphaeriaceae</taxon>
        <taxon>Polyplosphaeria</taxon>
    </lineage>
</organism>
<evidence type="ECO:0000256" key="4">
    <source>
        <dbReference type="ARBA" id="ARBA00023064"/>
    </source>
</evidence>
<dbReference type="Proteomes" id="UP000799444">
    <property type="component" value="Unassembled WGS sequence"/>
</dbReference>
<dbReference type="GO" id="GO:0019521">
    <property type="term" value="P:D-gluconate metabolic process"/>
    <property type="evidence" value="ECO:0007669"/>
    <property type="project" value="UniProtKB-KW"/>
</dbReference>
<dbReference type="Pfam" id="PF00393">
    <property type="entry name" value="6PGD"/>
    <property type="match status" value="1"/>
</dbReference>
<dbReference type="InterPro" id="IPR036291">
    <property type="entry name" value="NAD(P)-bd_dom_sf"/>
</dbReference>
<dbReference type="Gene3D" id="1.10.1040.10">
    <property type="entry name" value="N-(1-d-carboxylethyl)-l-norvaline Dehydrogenase, domain 2"/>
    <property type="match status" value="1"/>
</dbReference>
<feature type="active site" description="Proton acceptor" evidence="7">
    <location>
        <position position="174"/>
    </location>
</feature>
<keyword evidence="10" id="KW-1185">Reference proteome</keyword>
<dbReference type="SUPFAM" id="SSF51735">
    <property type="entry name" value="NAD(P)-binding Rossmann-fold domains"/>
    <property type="match status" value="1"/>
</dbReference>
<proteinExistence type="inferred from homology"/>
<dbReference type="InterPro" id="IPR008927">
    <property type="entry name" value="6-PGluconate_DH-like_C_sf"/>
</dbReference>
<dbReference type="Pfam" id="PF03446">
    <property type="entry name" value="NAD_binding_2"/>
    <property type="match status" value="1"/>
</dbReference>
<keyword evidence="3 6" id="KW-0560">Oxidoreductase</keyword>
<evidence type="ECO:0000313" key="10">
    <source>
        <dbReference type="Proteomes" id="UP000799444"/>
    </source>
</evidence>
<dbReference type="GO" id="GO:0004616">
    <property type="term" value="F:phosphogluconate dehydrogenase (decarboxylating) activity"/>
    <property type="evidence" value="ECO:0007669"/>
    <property type="project" value="UniProtKB-EC"/>
</dbReference>
<dbReference type="SMART" id="SM01350">
    <property type="entry name" value="6PGD"/>
    <property type="match status" value="1"/>
</dbReference>
<comment type="pathway">
    <text evidence="1 6">Carbohydrate degradation; pentose phosphate pathway; D-ribulose 5-phosphate from D-glucose 6-phosphate (oxidative stage): step 3/3.</text>
</comment>
<keyword evidence="4" id="KW-0311">Gluconate utilization</keyword>
<name>A0A9P4QQM2_9PLEO</name>
<dbReference type="FunFam" id="3.40.50.720:FF:000634">
    <property type="entry name" value="6-phosphogluconate dehydrogenase, decarboxylating"/>
    <property type="match status" value="1"/>
</dbReference>
<keyword evidence="5 6" id="KW-0570">Pentose shunt</keyword>
<dbReference type="InterPro" id="IPR013328">
    <property type="entry name" value="6PGD_dom2"/>
</dbReference>
<evidence type="ECO:0000259" key="8">
    <source>
        <dbReference type="SMART" id="SM01350"/>
    </source>
</evidence>
<evidence type="ECO:0000313" key="9">
    <source>
        <dbReference type="EMBL" id="KAF2731943.1"/>
    </source>
</evidence>
<accession>A0A9P4QQM2</accession>
<keyword evidence="6" id="KW-0521">NADP</keyword>
<evidence type="ECO:0000256" key="2">
    <source>
        <dbReference type="ARBA" id="ARBA00008419"/>
    </source>
</evidence>
<dbReference type="InterPro" id="IPR006113">
    <property type="entry name" value="6PGDH_Gnd/GntZ"/>
</dbReference>